<dbReference type="AlphaFoldDB" id="A0A855X1A0"/>
<feature type="compositionally biased region" description="Basic and acidic residues" evidence="1">
    <location>
        <begin position="20"/>
        <end position="34"/>
    </location>
</feature>
<dbReference type="Proteomes" id="UP000250918">
    <property type="component" value="Unassembled WGS sequence"/>
</dbReference>
<proteinExistence type="predicted"/>
<evidence type="ECO:0000313" key="3">
    <source>
        <dbReference type="Proteomes" id="UP000250918"/>
    </source>
</evidence>
<feature type="compositionally biased region" description="Polar residues" evidence="1">
    <location>
        <begin position="7"/>
        <end position="17"/>
    </location>
</feature>
<evidence type="ECO:0000313" key="2">
    <source>
        <dbReference type="EMBL" id="PWB69212.1"/>
    </source>
</evidence>
<accession>A0A855X1A0</accession>
<protein>
    <submittedName>
        <fullName evidence="2">Uncharacterized protein</fullName>
    </submittedName>
</protein>
<name>A0A855X1A0_9BACT</name>
<evidence type="ECO:0000256" key="1">
    <source>
        <dbReference type="SAM" id="MobiDB-lite"/>
    </source>
</evidence>
<comment type="caution">
    <text evidence="2">The sequence shown here is derived from an EMBL/GenBank/DDBJ whole genome shotgun (WGS) entry which is preliminary data.</text>
</comment>
<dbReference type="EMBL" id="PQAP01000175">
    <property type="protein sequence ID" value="PWB69212.1"/>
    <property type="molecule type" value="Genomic_DNA"/>
</dbReference>
<feature type="region of interest" description="Disordered" evidence="1">
    <location>
        <begin position="1"/>
        <end position="34"/>
    </location>
</feature>
<organism evidence="2 3">
    <name type="scientific">candidate division GN15 bacterium</name>
    <dbReference type="NCBI Taxonomy" id="2072418"/>
    <lineage>
        <taxon>Bacteria</taxon>
        <taxon>candidate division GN15</taxon>
    </lineage>
</organism>
<gene>
    <name evidence="2" type="ORF">C3F09_10505</name>
</gene>
<reference evidence="2 3" key="1">
    <citation type="journal article" date="2018" name="ISME J.">
        <title>A methanotrophic archaeon couples anaerobic oxidation of methane to Fe(III) reduction.</title>
        <authorList>
            <person name="Cai C."/>
            <person name="Leu A.O."/>
            <person name="Xie G.J."/>
            <person name="Guo J."/>
            <person name="Feng Y."/>
            <person name="Zhao J.X."/>
            <person name="Tyson G.W."/>
            <person name="Yuan Z."/>
            <person name="Hu S."/>
        </authorList>
    </citation>
    <scope>NUCLEOTIDE SEQUENCE [LARGE SCALE GENOMIC DNA]</scope>
    <source>
        <strain evidence="2">FeB_12</strain>
    </source>
</reference>
<sequence>MARTERQVQASTSTESSGAEGKETRSKLSTAEARREYQRRYYQLHKEKAKEYQRQYNLTHKKKLRAGRGKASLSVSREVVRSTFNTADIMHSPVEKTLKMLDQIIKGKRLFTM</sequence>